<evidence type="ECO:0000256" key="2">
    <source>
        <dbReference type="ARBA" id="ARBA00022603"/>
    </source>
</evidence>
<keyword evidence="3" id="KW-0808">Transferase</keyword>
<evidence type="ECO:0000256" key="3">
    <source>
        <dbReference type="ARBA" id="ARBA00022679"/>
    </source>
</evidence>
<dbReference type="SUPFAM" id="SSF53335">
    <property type="entry name" value="S-adenosyl-L-methionine-dependent methyltransferases"/>
    <property type="match status" value="1"/>
</dbReference>
<keyword evidence="6" id="KW-1185">Reference proteome</keyword>
<dbReference type="RefSeq" id="XP_053016660.1">
    <property type="nucleotide sequence ID" value="XM_053165472.1"/>
</dbReference>
<dbReference type="EMBL" id="CP110421">
    <property type="protein sequence ID" value="WAQ81105.1"/>
    <property type="molecule type" value="Genomic_DNA"/>
</dbReference>
<comment type="similarity">
    <text evidence="1">Belongs to the methyltransferase superfamily. METL family.</text>
</comment>
<evidence type="ECO:0000256" key="1">
    <source>
        <dbReference type="ARBA" id="ARBA00009725"/>
    </source>
</evidence>
<evidence type="ECO:0008006" key="7">
    <source>
        <dbReference type="Google" id="ProtNLM"/>
    </source>
</evidence>
<dbReference type="CDD" id="cd02440">
    <property type="entry name" value="AdoMet_MTases"/>
    <property type="match status" value="1"/>
</dbReference>
<dbReference type="Proteomes" id="UP001164743">
    <property type="component" value="Chromosome 1A"/>
</dbReference>
<evidence type="ECO:0000313" key="5">
    <source>
        <dbReference type="EMBL" id="WAQ81105.1"/>
    </source>
</evidence>
<dbReference type="GeneID" id="77806367"/>
<protein>
    <recommendedName>
        <fullName evidence="7">Methyltransferase type 12 domain-containing protein</fullName>
    </recommendedName>
</protein>
<keyword evidence="2" id="KW-0489">Methyltransferase</keyword>
<sequence>MSSSDIPEQITSQSLDVIIMIFCFSALHPKEWSQTVRNLWKMLKPGGKLLFRDYGRYDLAQLRMKGSRFLEANLYVRGDGTRVYFFDKDELAEIICQDIQVDSPPNSHVEATETSPPKSAPNEMKQPSCKFEPIKLVVDRRLLLNRARKLKMYRIWLQGEFWKPLRIESHTPL</sequence>
<dbReference type="Gene3D" id="3.40.50.150">
    <property type="entry name" value="Vaccinia Virus protein VP39"/>
    <property type="match status" value="1"/>
</dbReference>
<organism evidence="5 6">
    <name type="scientific">Puccinia triticina</name>
    <dbReference type="NCBI Taxonomy" id="208348"/>
    <lineage>
        <taxon>Eukaryota</taxon>
        <taxon>Fungi</taxon>
        <taxon>Dikarya</taxon>
        <taxon>Basidiomycota</taxon>
        <taxon>Pucciniomycotina</taxon>
        <taxon>Pucciniomycetes</taxon>
        <taxon>Pucciniales</taxon>
        <taxon>Pucciniaceae</taxon>
        <taxon>Puccinia</taxon>
    </lineage>
</organism>
<dbReference type="PANTHER" id="PTHR22809:SF11">
    <property type="entry name" value="TRNA N(3)-METHYLCYTIDINE METHYLTRANSFERASE METTL2"/>
    <property type="match status" value="1"/>
</dbReference>
<evidence type="ECO:0000313" key="6">
    <source>
        <dbReference type="Proteomes" id="UP001164743"/>
    </source>
</evidence>
<name>A0ABY7C8H5_9BASI</name>
<feature type="region of interest" description="Disordered" evidence="4">
    <location>
        <begin position="103"/>
        <end position="126"/>
    </location>
</feature>
<accession>A0ABY7C8H5</accession>
<dbReference type="PANTHER" id="PTHR22809">
    <property type="entry name" value="METHYLTRANSFERASE-RELATED"/>
    <property type="match status" value="1"/>
</dbReference>
<dbReference type="InterPro" id="IPR026113">
    <property type="entry name" value="METTL2/6/8-like"/>
</dbReference>
<reference evidence="5" key="1">
    <citation type="submission" date="2022-10" db="EMBL/GenBank/DDBJ databases">
        <title>Puccinia triticina Genome sequencing and assembly.</title>
        <authorList>
            <person name="Li C."/>
        </authorList>
    </citation>
    <scope>NUCLEOTIDE SEQUENCE</scope>
    <source>
        <strain evidence="5">Pt15</strain>
    </source>
</reference>
<gene>
    <name evidence="5" type="ORF">PtA15_1A443</name>
</gene>
<dbReference type="InterPro" id="IPR029063">
    <property type="entry name" value="SAM-dependent_MTases_sf"/>
</dbReference>
<evidence type="ECO:0000256" key="4">
    <source>
        <dbReference type="SAM" id="MobiDB-lite"/>
    </source>
</evidence>
<proteinExistence type="inferred from homology"/>